<feature type="domain" description="FAD-dependent urate hydroxylase HpyO/Asp monooxygenase CreE-like FAD/NAD(P)-binding" evidence="1">
    <location>
        <begin position="15"/>
        <end position="193"/>
    </location>
</feature>
<dbReference type="Proteomes" id="UP001596045">
    <property type="component" value="Unassembled WGS sequence"/>
</dbReference>
<keyword evidence="3" id="KW-1185">Reference proteome</keyword>
<dbReference type="InterPro" id="IPR038732">
    <property type="entry name" value="HpyO/CreE_NAD-binding"/>
</dbReference>
<evidence type="ECO:0000259" key="1">
    <source>
        <dbReference type="Pfam" id="PF13454"/>
    </source>
</evidence>
<dbReference type="PANTHER" id="PTHR40254:SF1">
    <property type="entry name" value="BLR0577 PROTEIN"/>
    <property type="match status" value="1"/>
</dbReference>
<dbReference type="InterPro" id="IPR036188">
    <property type="entry name" value="FAD/NAD-bd_sf"/>
</dbReference>
<evidence type="ECO:0000313" key="2">
    <source>
        <dbReference type="EMBL" id="MFC5473750.1"/>
    </source>
</evidence>
<dbReference type="RefSeq" id="WP_378996515.1">
    <property type="nucleotide sequence ID" value="NZ_JBHSMT010000012.1"/>
</dbReference>
<dbReference type="SUPFAM" id="SSF51905">
    <property type="entry name" value="FAD/NAD(P)-binding domain"/>
    <property type="match status" value="1"/>
</dbReference>
<comment type="caution">
    <text evidence="2">The sequence shown here is derived from an EMBL/GenBank/DDBJ whole genome shotgun (WGS) entry which is preliminary data.</text>
</comment>
<protein>
    <submittedName>
        <fullName evidence="2">FAD/NAD(P)-binding protein</fullName>
    </submittedName>
</protein>
<dbReference type="PANTHER" id="PTHR40254">
    <property type="entry name" value="BLR0577 PROTEIN"/>
    <property type="match status" value="1"/>
</dbReference>
<dbReference type="Pfam" id="PF13454">
    <property type="entry name" value="NAD_binding_9"/>
    <property type="match status" value="1"/>
</dbReference>
<reference evidence="3" key="1">
    <citation type="journal article" date="2019" name="Int. J. Syst. Evol. Microbiol.">
        <title>The Global Catalogue of Microorganisms (GCM) 10K type strain sequencing project: providing services to taxonomists for standard genome sequencing and annotation.</title>
        <authorList>
            <consortium name="The Broad Institute Genomics Platform"/>
            <consortium name="The Broad Institute Genome Sequencing Center for Infectious Disease"/>
            <person name="Wu L."/>
            <person name="Ma J."/>
        </authorList>
    </citation>
    <scope>NUCLEOTIDE SEQUENCE [LARGE SCALE GENOMIC DNA]</scope>
    <source>
        <strain evidence="3">JCM 17066</strain>
    </source>
</reference>
<name>A0ABW0M6R3_9BURK</name>
<gene>
    <name evidence="2" type="ORF">ACFPM8_07240</name>
</gene>
<sequence length="631" mass="69381">MVSSSALQPALRVGIIGLGPHGLVILERLLKVAERDPSRTLAITVFEPNQPGVGLHGVDQPDYLLLNTIASQLGMYPDGPALASKDPRDGRQGPDFLAWCHKAGIHVDDNGQVTVDGGRPVQATDFLPRRLLGEYLTHVFDALMDDKPEHVSIHLYNERATRVVKGVDQDSYLLEGESGIQARVDRLFIAIGHSDPQPTQHAQASSKRTIRNVYPMPESFIDIPPGARVGLEGFGLVAMDALAALSAGRGGRFERNGGQVRYIASGQEPRITLFSRCGLPFRVRPETAAGRAKHQALLMTPARIAQLRADRPDQRLDFDQDVLPLMLAEMRAVYHLTKMAQRHTHARQVLYAELRQAAQIDLASLLAILDHLDADDTEAFDPRQHLLHKLPDGLQDRDYAAWVRRYIEADLEQGLRGLHASPLKAALEVWRDLRDALRSVVDFHGLTTDSHRRFFSTYAGLVNRTVAGPQKERHQDLLALIDAGIVTIAAGVKSSLRFDPENEHHLLEIGQSERTTLTLDWIIEARAVTDGLISSNSPVIRDLHRAGLLRATVASPGLDAVDVDPDHHPYDASGQAIQSLWLFGPMIEGATYYNHYVPSAGAFSRAFADAHRAALSCLQAAHQHPTQGATP</sequence>
<organism evidence="2 3">
    <name type="scientific">Paraherbaspirillum soli</name>
    <dbReference type="NCBI Taxonomy" id="631222"/>
    <lineage>
        <taxon>Bacteria</taxon>
        <taxon>Pseudomonadati</taxon>
        <taxon>Pseudomonadota</taxon>
        <taxon>Betaproteobacteria</taxon>
        <taxon>Burkholderiales</taxon>
        <taxon>Oxalobacteraceae</taxon>
        <taxon>Paraherbaspirillum</taxon>
    </lineage>
</organism>
<evidence type="ECO:0000313" key="3">
    <source>
        <dbReference type="Proteomes" id="UP001596045"/>
    </source>
</evidence>
<dbReference type="InterPro" id="IPR052189">
    <property type="entry name" value="L-asp_N-monooxygenase_NS-form"/>
</dbReference>
<dbReference type="EMBL" id="JBHSMT010000012">
    <property type="protein sequence ID" value="MFC5473750.1"/>
    <property type="molecule type" value="Genomic_DNA"/>
</dbReference>
<proteinExistence type="predicted"/>
<accession>A0ABW0M6R3</accession>